<dbReference type="AlphaFoldDB" id="A0A840VEA4"/>
<keyword evidence="1" id="KW-0472">Membrane</keyword>
<evidence type="ECO:0000313" key="3">
    <source>
        <dbReference type="EMBL" id="MBB5374036.1"/>
    </source>
</evidence>
<feature type="transmembrane region" description="Helical" evidence="1">
    <location>
        <begin position="138"/>
        <end position="158"/>
    </location>
</feature>
<keyword evidence="1" id="KW-1133">Transmembrane helix</keyword>
<keyword evidence="4" id="KW-1185">Reference proteome</keyword>
<feature type="transmembrane region" description="Helical" evidence="1">
    <location>
        <begin position="193"/>
        <end position="214"/>
    </location>
</feature>
<evidence type="ECO:0000313" key="4">
    <source>
        <dbReference type="Proteomes" id="UP000553706"/>
    </source>
</evidence>
<evidence type="ECO:0000259" key="2">
    <source>
        <dbReference type="Pfam" id="PF01757"/>
    </source>
</evidence>
<comment type="caution">
    <text evidence="3">The sequence shown here is derived from an EMBL/GenBank/DDBJ whole genome shotgun (WGS) entry which is preliminary data.</text>
</comment>
<gene>
    <name evidence="3" type="ORF">HNP71_002303</name>
</gene>
<dbReference type="Proteomes" id="UP000553706">
    <property type="component" value="Unassembled WGS sequence"/>
</dbReference>
<feature type="transmembrane region" description="Helical" evidence="1">
    <location>
        <begin position="165"/>
        <end position="187"/>
    </location>
</feature>
<dbReference type="InterPro" id="IPR050879">
    <property type="entry name" value="Acyltransferase_3"/>
</dbReference>
<organism evidence="3 4">
    <name type="scientific">Acidocella aromatica</name>
    <dbReference type="NCBI Taxonomy" id="1303579"/>
    <lineage>
        <taxon>Bacteria</taxon>
        <taxon>Pseudomonadati</taxon>
        <taxon>Pseudomonadota</taxon>
        <taxon>Alphaproteobacteria</taxon>
        <taxon>Acetobacterales</taxon>
        <taxon>Acidocellaceae</taxon>
        <taxon>Acidocella</taxon>
    </lineage>
</organism>
<sequence>MSKTHHYLALDGLRGVAALGVVALHTTEYFRLPVQPGHAYLAVDFFFMLSGFVIAHAYDSRLHHGMGVLEFLRIRLIRLQPLVVLGVALGSGAYLLRALFGGIDPISVLQAACANALLLPTPALLTLRPWAFPIDTPLWSLSFEIWINILYALLFRFLNKPTLSVALLAGAGLVASVALTFGGLNVGFAWQSFYLGSARVLFPFVMGVMLARYAGGPAHLTWGHSGFLLLLLLLCAPASHGGWFDLAADLVVFPAIVLAASMAPASRWFDPLWRQLGLLSYPLYVVHYPFVVVFSNLNKSSHTSMTTTWLGALGTIIAVLGFAYLAERFYDAPLRAWASRRLASMPAGQISKARTNDRPTR</sequence>
<proteinExistence type="predicted"/>
<dbReference type="RefSeq" id="WP_183267049.1">
    <property type="nucleotide sequence ID" value="NZ_JACHFJ010000011.1"/>
</dbReference>
<dbReference type="PANTHER" id="PTHR23028:SF134">
    <property type="entry name" value="PUTATIVE (AFU_ORTHOLOGUE AFUA_4G08520)-RELATED"/>
    <property type="match status" value="1"/>
</dbReference>
<dbReference type="EMBL" id="JACHFJ010000011">
    <property type="protein sequence ID" value="MBB5374036.1"/>
    <property type="molecule type" value="Genomic_DNA"/>
</dbReference>
<feature type="transmembrane region" description="Helical" evidence="1">
    <location>
        <begin position="39"/>
        <end position="58"/>
    </location>
</feature>
<accession>A0A840VEA4</accession>
<name>A0A840VEA4_9PROT</name>
<feature type="transmembrane region" description="Helical" evidence="1">
    <location>
        <begin position="79"/>
        <end position="100"/>
    </location>
</feature>
<dbReference type="GO" id="GO:0016747">
    <property type="term" value="F:acyltransferase activity, transferring groups other than amino-acyl groups"/>
    <property type="evidence" value="ECO:0007669"/>
    <property type="project" value="InterPro"/>
</dbReference>
<dbReference type="Pfam" id="PF01757">
    <property type="entry name" value="Acyl_transf_3"/>
    <property type="match status" value="1"/>
</dbReference>
<evidence type="ECO:0000256" key="1">
    <source>
        <dbReference type="SAM" id="Phobius"/>
    </source>
</evidence>
<feature type="transmembrane region" description="Helical" evidence="1">
    <location>
        <begin position="7"/>
        <end position="27"/>
    </location>
</feature>
<feature type="transmembrane region" description="Helical" evidence="1">
    <location>
        <begin position="309"/>
        <end position="326"/>
    </location>
</feature>
<keyword evidence="1" id="KW-0812">Transmembrane</keyword>
<feature type="transmembrane region" description="Helical" evidence="1">
    <location>
        <begin position="250"/>
        <end position="269"/>
    </location>
</feature>
<dbReference type="InterPro" id="IPR002656">
    <property type="entry name" value="Acyl_transf_3_dom"/>
</dbReference>
<feature type="transmembrane region" description="Helical" evidence="1">
    <location>
        <begin position="226"/>
        <end position="244"/>
    </location>
</feature>
<feature type="domain" description="Acyltransferase 3" evidence="2">
    <location>
        <begin position="8"/>
        <end position="326"/>
    </location>
</feature>
<protein>
    <submittedName>
        <fullName evidence="3">Peptidoglycan/LPS O-acetylase OafA/YrhL</fullName>
    </submittedName>
</protein>
<feature type="transmembrane region" description="Helical" evidence="1">
    <location>
        <begin position="276"/>
        <end position="297"/>
    </location>
</feature>
<dbReference type="PANTHER" id="PTHR23028">
    <property type="entry name" value="ACETYLTRANSFERASE"/>
    <property type="match status" value="1"/>
</dbReference>
<reference evidence="3 4" key="1">
    <citation type="submission" date="2020-08" db="EMBL/GenBank/DDBJ databases">
        <title>Genomic Encyclopedia of Type Strains, Phase IV (KMG-IV): sequencing the most valuable type-strain genomes for metagenomic binning, comparative biology and taxonomic classification.</title>
        <authorList>
            <person name="Goeker M."/>
        </authorList>
    </citation>
    <scope>NUCLEOTIDE SEQUENCE [LARGE SCALE GENOMIC DNA]</scope>
    <source>
        <strain evidence="3 4">DSM 27026</strain>
    </source>
</reference>